<dbReference type="SUPFAM" id="SSF47413">
    <property type="entry name" value="lambda repressor-like DNA-binding domains"/>
    <property type="match status" value="1"/>
</dbReference>
<name>D9SP76_CLOC7</name>
<dbReference type="OrthoDB" id="1935478at2"/>
<dbReference type="eggNOG" id="COG1396">
    <property type="taxonomic scope" value="Bacteria"/>
</dbReference>
<dbReference type="Gene3D" id="1.10.260.40">
    <property type="entry name" value="lambda repressor-like DNA-binding domains"/>
    <property type="match status" value="1"/>
</dbReference>
<feature type="domain" description="HTH cro/C1-type" evidence="1">
    <location>
        <begin position="36"/>
        <end position="87"/>
    </location>
</feature>
<dbReference type="InterPro" id="IPR001387">
    <property type="entry name" value="Cro/C1-type_HTH"/>
</dbReference>
<dbReference type="AlphaFoldDB" id="D9SP76"/>
<organism evidence="2 3">
    <name type="scientific">Clostridium cellulovorans (strain ATCC 35296 / DSM 3052 / OCM 3 / 743B)</name>
    <dbReference type="NCBI Taxonomy" id="573061"/>
    <lineage>
        <taxon>Bacteria</taxon>
        <taxon>Bacillati</taxon>
        <taxon>Bacillota</taxon>
        <taxon>Clostridia</taxon>
        <taxon>Eubacteriales</taxon>
        <taxon>Clostridiaceae</taxon>
        <taxon>Clostridium</taxon>
    </lineage>
</organism>
<dbReference type="SMART" id="SM00530">
    <property type="entry name" value="HTH_XRE"/>
    <property type="match status" value="1"/>
</dbReference>
<dbReference type="RefSeq" id="WP_010075379.1">
    <property type="nucleotide sequence ID" value="NC_014393.1"/>
</dbReference>
<dbReference type="Proteomes" id="UP000002730">
    <property type="component" value="Chromosome"/>
</dbReference>
<dbReference type="Pfam" id="PF01381">
    <property type="entry name" value="HTH_3"/>
    <property type="match status" value="1"/>
</dbReference>
<evidence type="ECO:0000259" key="1">
    <source>
        <dbReference type="PROSITE" id="PS50943"/>
    </source>
</evidence>
<dbReference type="GO" id="GO:0003677">
    <property type="term" value="F:DNA binding"/>
    <property type="evidence" value="ECO:0007669"/>
    <property type="project" value="InterPro"/>
</dbReference>
<proteinExistence type="predicted"/>
<evidence type="ECO:0000313" key="2">
    <source>
        <dbReference type="EMBL" id="ADL52041.1"/>
    </source>
</evidence>
<dbReference type="CDD" id="cd00093">
    <property type="entry name" value="HTH_XRE"/>
    <property type="match status" value="1"/>
</dbReference>
<gene>
    <name evidence="2" type="ordered locus">Clocel_2322</name>
</gene>
<dbReference type="EMBL" id="CP002160">
    <property type="protein sequence ID" value="ADL52041.1"/>
    <property type="molecule type" value="Genomic_DNA"/>
</dbReference>
<dbReference type="HOGENOM" id="CLU_171666_0_0_9"/>
<sequence length="88" mass="10046">MNKTATFIEVFETIETGSSAVYEDLPENTFAEKIFKLRMLHGLTQRQFAARCGIGYSSVCKYELGYTPSSYNLEKIIDALNLDINYFD</sequence>
<protein>
    <submittedName>
        <fullName evidence="2">Helix-turn-helix domain protein</fullName>
    </submittedName>
</protein>
<accession>D9SP76</accession>
<evidence type="ECO:0000313" key="3">
    <source>
        <dbReference type="Proteomes" id="UP000002730"/>
    </source>
</evidence>
<dbReference type="InterPro" id="IPR010982">
    <property type="entry name" value="Lambda_DNA-bd_dom_sf"/>
</dbReference>
<keyword evidence="3" id="KW-1185">Reference proteome</keyword>
<dbReference type="KEGG" id="ccb:Clocel_2322"/>
<reference evidence="2 3" key="1">
    <citation type="submission" date="2010-08" db="EMBL/GenBank/DDBJ databases">
        <title>Complete sequence of Clostridium cellulovorans 743B.</title>
        <authorList>
            <consortium name="US DOE Joint Genome Institute"/>
            <person name="Lucas S."/>
            <person name="Copeland A."/>
            <person name="Lapidus A."/>
            <person name="Cheng J.-F."/>
            <person name="Bruce D."/>
            <person name="Goodwin L."/>
            <person name="Pitluck S."/>
            <person name="Chertkov O."/>
            <person name="Detter J.C."/>
            <person name="Han C."/>
            <person name="Tapia R."/>
            <person name="Land M."/>
            <person name="Hauser L."/>
            <person name="Chang Y.-J."/>
            <person name="Jeffries C."/>
            <person name="Kyrpides N."/>
            <person name="Ivanova N."/>
            <person name="Mikhailova N."/>
            <person name="Hemme C.L."/>
            <person name="Woyke T."/>
        </authorList>
    </citation>
    <scope>NUCLEOTIDE SEQUENCE [LARGE SCALE GENOMIC DNA]</scope>
    <source>
        <strain evidence="3">ATCC 35296 / DSM 3052 / OCM 3 / 743B</strain>
    </source>
</reference>
<dbReference type="PROSITE" id="PS50943">
    <property type="entry name" value="HTH_CROC1"/>
    <property type="match status" value="1"/>
</dbReference>